<name>A0A0U1KYV8_9FIRM</name>
<evidence type="ECO:0000313" key="1">
    <source>
        <dbReference type="EMBL" id="CQR72600.1"/>
    </source>
</evidence>
<organism evidence="1 2">
    <name type="scientific">Sporomusa ovata</name>
    <dbReference type="NCBI Taxonomy" id="2378"/>
    <lineage>
        <taxon>Bacteria</taxon>
        <taxon>Bacillati</taxon>
        <taxon>Bacillota</taxon>
        <taxon>Negativicutes</taxon>
        <taxon>Selenomonadales</taxon>
        <taxon>Sporomusaceae</taxon>
        <taxon>Sporomusa</taxon>
    </lineage>
</organism>
<dbReference type="Proteomes" id="UP000049855">
    <property type="component" value="Unassembled WGS sequence"/>
</dbReference>
<proteinExistence type="predicted"/>
<dbReference type="EMBL" id="CTRP01000010">
    <property type="protein sequence ID" value="CQR72600.1"/>
    <property type="molecule type" value="Genomic_DNA"/>
</dbReference>
<accession>A0A0U1KYV8</accession>
<evidence type="ECO:0000313" key="2">
    <source>
        <dbReference type="Proteomes" id="UP000049855"/>
    </source>
</evidence>
<keyword evidence="2" id="KW-1185">Reference proteome</keyword>
<sequence length="39" mass="4559">MVTKAYKRVPFFMKNNLVSIIYATFSHYVNIAFSMQRAA</sequence>
<dbReference type="AlphaFoldDB" id="A0A0U1KYV8"/>
<protein>
    <submittedName>
        <fullName evidence="1">Uncharacterized protein</fullName>
    </submittedName>
</protein>
<gene>
    <name evidence="1" type="ORF">SpAn4DRAFT_3060</name>
</gene>
<reference evidence="2" key="1">
    <citation type="submission" date="2015-03" db="EMBL/GenBank/DDBJ databases">
        <authorList>
            <person name="Nijsse Bart"/>
        </authorList>
    </citation>
    <scope>NUCLEOTIDE SEQUENCE [LARGE SCALE GENOMIC DNA]</scope>
</reference>